<dbReference type="Pfam" id="PF07596">
    <property type="entry name" value="SBP_bac_10"/>
    <property type="match status" value="1"/>
</dbReference>
<feature type="domain" description="DUF1559" evidence="4">
    <location>
        <begin position="38"/>
        <end position="80"/>
    </location>
</feature>
<evidence type="ECO:0000313" key="5">
    <source>
        <dbReference type="EMBL" id="AQQ71080.1"/>
    </source>
</evidence>
<gene>
    <name evidence="5" type="ORF">SMSP2_01444</name>
</gene>
<dbReference type="Pfam" id="PF07963">
    <property type="entry name" value="N_methyl"/>
    <property type="match status" value="1"/>
</dbReference>
<feature type="region of interest" description="Disordered" evidence="2">
    <location>
        <begin position="175"/>
        <end position="198"/>
    </location>
</feature>
<keyword evidence="1" id="KW-0488">Methylation</keyword>
<name>A0A1Q2MEI5_9BACT</name>
<dbReference type="PANTHER" id="PTHR30093">
    <property type="entry name" value="GENERAL SECRETION PATHWAY PROTEIN G"/>
    <property type="match status" value="1"/>
</dbReference>
<evidence type="ECO:0000256" key="2">
    <source>
        <dbReference type="SAM" id="MobiDB-lite"/>
    </source>
</evidence>
<keyword evidence="3" id="KW-0812">Transmembrane</keyword>
<dbReference type="GO" id="GO:0015627">
    <property type="term" value="C:type II protein secretion system complex"/>
    <property type="evidence" value="ECO:0007669"/>
    <property type="project" value="InterPro"/>
</dbReference>
<dbReference type="InterPro" id="IPR012902">
    <property type="entry name" value="N_methyl_site"/>
</dbReference>
<keyword evidence="3" id="KW-1133">Transmembrane helix</keyword>
<dbReference type="GO" id="GO:0015628">
    <property type="term" value="P:protein secretion by the type II secretion system"/>
    <property type="evidence" value="ECO:0007669"/>
    <property type="project" value="InterPro"/>
</dbReference>
<evidence type="ECO:0000256" key="3">
    <source>
        <dbReference type="SAM" id="Phobius"/>
    </source>
</evidence>
<accession>A0A1Q2MEI5</accession>
<dbReference type="Gene3D" id="3.30.700.10">
    <property type="entry name" value="Glycoprotein, Type 4 Pilin"/>
    <property type="match status" value="1"/>
</dbReference>
<evidence type="ECO:0000256" key="1">
    <source>
        <dbReference type="ARBA" id="ARBA00022481"/>
    </source>
</evidence>
<evidence type="ECO:0000313" key="6">
    <source>
        <dbReference type="Proteomes" id="UP000188181"/>
    </source>
</evidence>
<dbReference type="NCBIfam" id="TIGR02532">
    <property type="entry name" value="IV_pilin_GFxxxE"/>
    <property type="match status" value="1"/>
</dbReference>
<dbReference type="AlphaFoldDB" id="A0A1Q2MEI5"/>
<dbReference type="RefSeq" id="WP_146683295.1">
    <property type="nucleotide sequence ID" value="NZ_CP019646.1"/>
</dbReference>
<sequence>MANTTTKLKIKAFTLIELLVVISIIAVLMAILMPAMKKARGQARRVHCMANLKNIGVGYHSYAMENDDYFPSSHVLGGHNFRVQKGYIMPNDPRGNKEIFGLNALFDDLKIIDASDKVWVCQDIGAKWMRPYGVTYAFSTAAILAKTKYFKFSARQFSKSPLCWDNFTSLPGTPAIPGAPRGSTVPTERRKYPHNYHTNKSKDGAKSINFLFMDCQVRASYVDGDTSSSGL</sequence>
<organism evidence="5 6">
    <name type="scientific">Limihaloglobus sulfuriphilus</name>
    <dbReference type="NCBI Taxonomy" id="1851148"/>
    <lineage>
        <taxon>Bacteria</taxon>
        <taxon>Pseudomonadati</taxon>
        <taxon>Planctomycetota</taxon>
        <taxon>Phycisphaerae</taxon>
        <taxon>Sedimentisphaerales</taxon>
        <taxon>Sedimentisphaeraceae</taxon>
        <taxon>Limihaloglobus</taxon>
    </lineage>
</organism>
<dbReference type="PANTHER" id="PTHR30093:SF2">
    <property type="entry name" value="TYPE II SECRETION SYSTEM PROTEIN H"/>
    <property type="match status" value="1"/>
</dbReference>
<dbReference type="EMBL" id="CP019646">
    <property type="protein sequence ID" value="AQQ71080.1"/>
    <property type="molecule type" value="Genomic_DNA"/>
</dbReference>
<reference evidence="6" key="1">
    <citation type="submission" date="2017-02" db="EMBL/GenBank/DDBJ databases">
        <title>Comparative genomics and description of representatives of a novel lineage of planctomycetes thriving in anoxic sediments.</title>
        <authorList>
            <person name="Spring S."/>
            <person name="Bunk B."/>
            <person name="Sproer C."/>
        </authorList>
    </citation>
    <scope>NUCLEOTIDE SEQUENCE [LARGE SCALE GENOMIC DNA]</scope>
    <source>
        <strain evidence="6">SM-Chi-D1</strain>
    </source>
</reference>
<dbReference type="PRINTS" id="PR00813">
    <property type="entry name" value="BCTERIALGSPG"/>
</dbReference>
<dbReference type="InterPro" id="IPR000983">
    <property type="entry name" value="Bac_GSPG_pilin"/>
</dbReference>
<dbReference type="InterPro" id="IPR045584">
    <property type="entry name" value="Pilin-like"/>
</dbReference>
<keyword evidence="3" id="KW-0472">Membrane</keyword>
<keyword evidence="6" id="KW-1185">Reference proteome</keyword>
<dbReference type="SUPFAM" id="SSF54523">
    <property type="entry name" value="Pili subunits"/>
    <property type="match status" value="1"/>
</dbReference>
<dbReference type="KEGG" id="pbas:SMSP2_01444"/>
<dbReference type="OrthoDB" id="272462at2"/>
<protein>
    <submittedName>
        <fullName evidence="5">Type II secretion system protein G</fullName>
    </submittedName>
</protein>
<dbReference type="Proteomes" id="UP000188181">
    <property type="component" value="Chromosome"/>
</dbReference>
<feature type="transmembrane region" description="Helical" evidence="3">
    <location>
        <begin position="12"/>
        <end position="35"/>
    </location>
</feature>
<dbReference type="STRING" id="1851148.SMSP2_01444"/>
<dbReference type="InterPro" id="IPR011453">
    <property type="entry name" value="DUF1559"/>
</dbReference>
<evidence type="ECO:0000259" key="4">
    <source>
        <dbReference type="Pfam" id="PF07596"/>
    </source>
</evidence>
<proteinExistence type="predicted"/>